<accession>A0AAD7BS05</accession>
<name>A0AAD7BS05_9AGAR</name>
<organism evidence="2 3">
    <name type="scientific">Roridomyces roridus</name>
    <dbReference type="NCBI Taxonomy" id="1738132"/>
    <lineage>
        <taxon>Eukaryota</taxon>
        <taxon>Fungi</taxon>
        <taxon>Dikarya</taxon>
        <taxon>Basidiomycota</taxon>
        <taxon>Agaricomycotina</taxon>
        <taxon>Agaricomycetes</taxon>
        <taxon>Agaricomycetidae</taxon>
        <taxon>Agaricales</taxon>
        <taxon>Marasmiineae</taxon>
        <taxon>Mycenaceae</taxon>
        <taxon>Roridomyces</taxon>
    </lineage>
</organism>
<evidence type="ECO:0000313" key="2">
    <source>
        <dbReference type="EMBL" id="KAJ7628995.1"/>
    </source>
</evidence>
<dbReference type="AlphaFoldDB" id="A0AAD7BS05"/>
<evidence type="ECO:0000313" key="3">
    <source>
        <dbReference type="Proteomes" id="UP001221142"/>
    </source>
</evidence>
<comment type="caution">
    <text evidence="2">The sequence shown here is derived from an EMBL/GenBank/DDBJ whole genome shotgun (WGS) entry which is preliminary data.</text>
</comment>
<dbReference type="Proteomes" id="UP001221142">
    <property type="component" value="Unassembled WGS sequence"/>
</dbReference>
<feature type="region of interest" description="Disordered" evidence="1">
    <location>
        <begin position="39"/>
        <end position="59"/>
    </location>
</feature>
<sequence>MIDGSHEDPPLSFPEVKTRLWQGQFHSSSESSAANRTIMHGQHNPTQPPSSPPWATNAGYLPAQVHPQRLQFPPPTPFLHTVSLPDVNGLPYGPVVAPLPPRDVFPVDLTSAIDFHHLSRSVEDYLIPAQTPIYIRPTTGGPYLFQLNTGPSARRVFSILHDLQTLIGTPLSLHDFRAGLSLKLSAQRAVRQYFVDRTRSGVHLEGARVWRSFLKGRDLVDGPVGTDLLRGHIFMWGFTQDNEGNWIIHVDLPRVL</sequence>
<protein>
    <submittedName>
        <fullName evidence="2">Uncharacterized protein</fullName>
    </submittedName>
</protein>
<evidence type="ECO:0000256" key="1">
    <source>
        <dbReference type="SAM" id="MobiDB-lite"/>
    </source>
</evidence>
<keyword evidence="3" id="KW-1185">Reference proteome</keyword>
<dbReference type="EMBL" id="JARKIF010000010">
    <property type="protein sequence ID" value="KAJ7628995.1"/>
    <property type="molecule type" value="Genomic_DNA"/>
</dbReference>
<proteinExistence type="predicted"/>
<gene>
    <name evidence="2" type="ORF">FB45DRAFT_919729</name>
</gene>
<reference evidence="2" key="1">
    <citation type="submission" date="2023-03" db="EMBL/GenBank/DDBJ databases">
        <title>Massive genome expansion in bonnet fungi (Mycena s.s.) driven by repeated elements and novel gene families across ecological guilds.</title>
        <authorList>
            <consortium name="Lawrence Berkeley National Laboratory"/>
            <person name="Harder C.B."/>
            <person name="Miyauchi S."/>
            <person name="Viragh M."/>
            <person name="Kuo A."/>
            <person name="Thoen E."/>
            <person name="Andreopoulos B."/>
            <person name="Lu D."/>
            <person name="Skrede I."/>
            <person name="Drula E."/>
            <person name="Henrissat B."/>
            <person name="Morin E."/>
            <person name="Kohler A."/>
            <person name="Barry K."/>
            <person name="LaButti K."/>
            <person name="Morin E."/>
            <person name="Salamov A."/>
            <person name="Lipzen A."/>
            <person name="Mereny Z."/>
            <person name="Hegedus B."/>
            <person name="Baldrian P."/>
            <person name="Stursova M."/>
            <person name="Weitz H."/>
            <person name="Taylor A."/>
            <person name="Grigoriev I.V."/>
            <person name="Nagy L.G."/>
            <person name="Martin F."/>
            <person name="Kauserud H."/>
        </authorList>
    </citation>
    <scope>NUCLEOTIDE SEQUENCE</scope>
    <source>
        <strain evidence="2">9284</strain>
    </source>
</reference>